<dbReference type="InterPro" id="IPR050490">
    <property type="entry name" value="Bact_solute-bd_prot1"/>
</dbReference>
<dbReference type="PANTHER" id="PTHR43649">
    <property type="entry name" value="ARABINOSE-BINDING PROTEIN-RELATED"/>
    <property type="match status" value="1"/>
</dbReference>
<dbReference type="SUPFAM" id="SSF53850">
    <property type="entry name" value="Periplasmic binding protein-like II"/>
    <property type="match status" value="1"/>
</dbReference>
<gene>
    <name evidence="2" type="ORF">IAA84_12930</name>
</gene>
<sequence length="494" mass="54835">MKRLLSVILCLALSICALGAMAEEEVPEISWLLSVGNTADENNLVLQEIEKRIGVKVNPIQCATGDFDTKLNSLIAARDLPDMFSIGLTDAREFIAEGMLLPLDEYLEAYGQNILAKTGDILPTAEANQIDGNTYMLVSANAGYVNNYAVRVDWLENLGLEMPTDLDSLYDVLYAFTYDDPDQNGVQDTIGLVLTMTQNNQWEPIFGAFGIAYNANALLEDGTVTTYMKHPNYLKAIEYLRRLYQDGVMDPEFATMPAMTAHEALWTGRCGTYGFQFVGTTNNWYPGRYTFECPEDPAEIFGYTRIVGEDGIGGSPKRYVNTTSGFVVASTAEHPEAVVKFIDFLFTPEGDELTYLGVEGVMWEWDDEANGKYHRLPGYEDDAAHRAAGGFTFWCNVLGEDSIELRTMNALTQEAQAFDAQYAFDWPYLDTALEASSEYGSTLDEIVAEALAQLIVTTGDVEAEYAAFVERWENEGGLEWEEEATQAYAGKQAE</sequence>
<dbReference type="AlphaFoldDB" id="A0A9D1K7N1"/>
<protein>
    <submittedName>
        <fullName evidence="2">Extracellular solute-binding protein</fullName>
    </submittedName>
</protein>
<name>A0A9D1K7N1_9FIRM</name>
<reference evidence="2" key="2">
    <citation type="journal article" date="2021" name="PeerJ">
        <title>Extensive microbial diversity within the chicken gut microbiome revealed by metagenomics and culture.</title>
        <authorList>
            <person name="Gilroy R."/>
            <person name="Ravi A."/>
            <person name="Getino M."/>
            <person name="Pursley I."/>
            <person name="Horton D.L."/>
            <person name="Alikhan N.F."/>
            <person name="Baker D."/>
            <person name="Gharbi K."/>
            <person name="Hall N."/>
            <person name="Watson M."/>
            <person name="Adriaenssens E.M."/>
            <person name="Foster-Nyarko E."/>
            <person name="Jarju S."/>
            <person name="Secka A."/>
            <person name="Antonio M."/>
            <person name="Oren A."/>
            <person name="Chaudhuri R.R."/>
            <person name="La Ragione R."/>
            <person name="Hildebrand F."/>
            <person name="Pallen M.J."/>
        </authorList>
    </citation>
    <scope>NUCLEOTIDE SEQUENCE</scope>
    <source>
        <strain evidence="2">13766</strain>
    </source>
</reference>
<dbReference type="EMBL" id="DVJN01000247">
    <property type="protein sequence ID" value="HIS93912.1"/>
    <property type="molecule type" value="Genomic_DNA"/>
</dbReference>
<evidence type="ECO:0000313" key="2">
    <source>
        <dbReference type="EMBL" id="HIS93912.1"/>
    </source>
</evidence>
<dbReference type="PANTHER" id="PTHR43649:SF17">
    <property type="entry name" value="ABC TRANSPORTER SOLUTE BINDING PROTEIN-SUGAR TRANSPORT"/>
    <property type="match status" value="1"/>
</dbReference>
<evidence type="ECO:0000313" key="3">
    <source>
        <dbReference type="Proteomes" id="UP000824140"/>
    </source>
</evidence>
<feature type="signal peptide" evidence="1">
    <location>
        <begin position="1"/>
        <end position="22"/>
    </location>
</feature>
<accession>A0A9D1K7N1</accession>
<keyword evidence="1" id="KW-0732">Signal</keyword>
<dbReference type="InterPro" id="IPR006059">
    <property type="entry name" value="SBP"/>
</dbReference>
<organism evidence="2 3">
    <name type="scientific">Candidatus Alectryocaccomicrobium excrementavium</name>
    <dbReference type="NCBI Taxonomy" id="2840668"/>
    <lineage>
        <taxon>Bacteria</taxon>
        <taxon>Bacillati</taxon>
        <taxon>Bacillota</taxon>
        <taxon>Clostridia</taxon>
        <taxon>Candidatus Alectryocaccomicrobium</taxon>
    </lineage>
</organism>
<feature type="chain" id="PRO_5039130545" evidence="1">
    <location>
        <begin position="23"/>
        <end position="494"/>
    </location>
</feature>
<comment type="caution">
    <text evidence="2">The sequence shown here is derived from an EMBL/GenBank/DDBJ whole genome shotgun (WGS) entry which is preliminary data.</text>
</comment>
<evidence type="ECO:0000256" key="1">
    <source>
        <dbReference type="SAM" id="SignalP"/>
    </source>
</evidence>
<dbReference type="Proteomes" id="UP000824140">
    <property type="component" value="Unassembled WGS sequence"/>
</dbReference>
<proteinExistence type="predicted"/>
<dbReference type="Pfam" id="PF01547">
    <property type="entry name" value="SBP_bac_1"/>
    <property type="match status" value="1"/>
</dbReference>
<reference evidence="2" key="1">
    <citation type="submission" date="2020-10" db="EMBL/GenBank/DDBJ databases">
        <authorList>
            <person name="Gilroy R."/>
        </authorList>
    </citation>
    <scope>NUCLEOTIDE SEQUENCE</scope>
    <source>
        <strain evidence="2">13766</strain>
    </source>
</reference>
<dbReference type="Gene3D" id="3.40.190.10">
    <property type="entry name" value="Periplasmic binding protein-like II"/>
    <property type="match status" value="2"/>
</dbReference>